<sequence>MLQVNLLPWRKLRRQKLMRFWLKIFISVPVSVVAGALLLATFLVQERALLQVKLSALHSDIQKIMLRQRRVEAASEQVKVLAESRLLSHQHVQRSRDYLQLLVLLASEMPEELWLTELTEHQGVMTLKGEGRIYHDIVALSEMLSAGELLSKVSLSDVQQQPNNNLSFVMKTQFRPEKALPAPGVVQ</sequence>
<keyword evidence="1" id="KW-0472">Membrane</keyword>
<dbReference type="PANTHER" id="PTHR40278:SF1">
    <property type="entry name" value="DNA UTILIZATION PROTEIN HOFN"/>
    <property type="match status" value="1"/>
</dbReference>
<evidence type="ECO:0000313" key="3">
    <source>
        <dbReference type="Proteomes" id="UP000699865"/>
    </source>
</evidence>
<keyword evidence="3" id="KW-1185">Reference proteome</keyword>
<keyword evidence="1" id="KW-0812">Transmembrane</keyword>
<dbReference type="InterPro" id="IPR052534">
    <property type="entry name" value="Extracell_DNA_Util/SecSys_Comp"/>
</dbReference>
<gene>
    <name evidence="2" type="ORF">J1786_12755</name>
</gene>
<organism evidence="2 3">
    <name type="scientific">Rahnella perminowiae</name>
    <dbReference type="NCBI Taxonomy" id="2816244"/>
    <lineage>
        <taxon>Bacteria</taxon>
        <taxon>Pseudomonadati</taxon>
        <taxon>Pseudomonadota</taxon>
        <taxon>Gammaproteobacteria</taxon>
        <taxon>Enterobacterales</taxon>
        <taxon>Yersiniaceae</taxon>
        <taxon>Rahnella</taxon>
    </lineage>
</organism>
<accession>A0ABS6L1D6</accession>
<reference evidence="2 3" key="1">
    <citation type="submission" date="2021-03" db="EMBL/GenBank/DDBJ databases">
        <title>Five novel Rahnella species.</title>
        <authorList>
            <person name="Brady C."/>
            <person name="Asselin J."/>
            <person name="Beer S."/>
            <person name="Bruberg M.B."/>
            <person name="Crampton B."/>
            <person name="Venter S."/>
            <person name="Arnold D."/>
            <person name="Denman S."/>
        </authorList>
    </citation>
    <scope>NUCLEOTIDE SEQUENCE [LARGE SCALE GENOMIC DNA]</scope>
    <source>
        <strain evidence="2 3">L72c</strain>
    </source>
</reference>
<feature type="transmembrane region" description="Helical" evidence="1">
    <location>
        <begin position="20"/>
        <end position="44"/>
    </location>
</feature>
<proteinExistence type="predicted"/>
<keyword evidence="1" id="KW-1133">Transmembrane helix</keyword>
<evidence type="ECO:0000313" key="2">
    <source>
        <dbReference type="EMBL" id="MBU9835674.1"/>
    </source>
</evidence>
<dbReference type="InterPro" id="IPR007813">
    <property type="entry name" value="PilN"/>
</dbReference>
<name>A0ABS6L1D6_9GAMM</name>
<dbReference type="Pfam" id="PF05137">
    <property type="entry name" value="PilN"/>
    <property type="match status" value="1"/>
</dbReference>
<dbReference type="RefSeq" id="WP_217138452.1">
    <property type="nucleotide sequence ID" value="NZ_JAFMOU010000068.1"/>
</dbReference>
<evidence type="ECO:0000256" key="1">
    <source>
        <dbReference type="SAM" id="Phobius"/>
    </source>
</evidence>
<dbReference type="Proteomes" id="UP000699865">
    <property type="component" value="Unassembled WGS sequence"/>
</dbReference>
<dbReference type="EMBL" id="JAFMOU010000068">
    <property type="protein sequence ID" value="MBU9835674.1"/>
    <property type="molecule type" value="Genomic_DNA"/>
</dbReference>
<protein>
    <submittedName>
        <fullName evidence="2">PilN domain-containing protein</fullName>
    </submittedName>
</protein>
<comment type="caution">
    <text evidence="2">The sequence shown here is derived from an EMBL/GenBank/DDBJ whole genome shotgun (WGS) entry which is preliminary data.</text>
</comment>
<dbReference type="PANTHER" id="PTHR40278">
    <property type="entry name" value="DNA UTILIZATION PROTEIN HOFN"/>
    <property type="match status" value="1"/>
</dbReference>